<name>A0A6A4KNP0_9ERIC</name>
<keyword evidence="3" id="KW-0833">Ubl conjugation pathway</keyword>
<dbReference type="InterPro" id="IPR016897">
    <property type="entry name" value="SKP1"/>
</dbReference>
<evidence type="ECO:0008006" key="7">
    <source>
        <dbReference type="Google" id="ProtNLM"/>
    </source>
</evidence>
<dbReference type="InterPro" id="IPR001232">
    <property type="entry name" value="SKP1-like"/>
</dbReference>
<dbReference type="UniPathway" id="UPA00143"/>
<sequence length="149" mass="16906">MSTSRSFFLRSSDGEIFEVPQAVAEKSQLIKSMIEANFADPEIVLEKVTGEILAKVIEYCKKHAQSASKCELKDFDSKFVRVDLACLFDVILAANYLDISSLLDLTTKRVADMLRGNTLEQVRESFNIVNDFTPMELKALKDQEKWAFK</sequence>
<dbReference type="CDD" id="cd18322">
    <property type="entry name" value="BTB_POZ_SKP1"/>
    <property type="match status" value="1"/>
</dbReference>
<comment type="pathway">
    <text evidence="1">Protein modification; protein ubiquitination.</text>
</comment>
<feature type="domain" description="SKP1 component dimerisation" evidence="4">
    <location>
        <begin position="101"/>
        <end position="147"/>
    </location>
</feature>
<dbReference type="GO" id="GO:0009867">
    <property type="term" value="P:jasmonic acid mediated signaling pathway"/>
    <property type="evidence" value="ECO:0007669"/>
    <property type="project" value="UniProtKB-ARBA"/>
</dbReference>
<organism evidence="6">
    <name type="scientific">Rhododendron williamsianum</name>
    <dbReference type="NCBI Taxonomy" id="262921"/>
    <lineage>
        <taxon>Eukaryota</taxon>
        <taxon>Viridiplantae</taxon>
        <taxon>Streptophyta</taxon>
        <taxon>Embryophyta</taxon>
        <taxon>Tracheophyta</taxon>
        <taxon>Spermatophyta</taxon>
        <taxon>Magnoliopsida</taxon>
        <taxon>eudicotyledons</taxon>
        <taxon>Gunneridae</taxon>
        <taxon>Pentapetalae</taxon>
        <taxon>asterids</taxon>
        <taxon>Ericales</taxon>
        <taxon>Ericaceae</taxon>
        <taxon>Ericoideae</taxon>
        <taxon>Rhodoreae</taxon>
        <taxon>Rhododendron</taxon>
    </lineage>
</organism>
<dbReference type="SMART" id="SM00512">
    <property type="entry name" value="Skp1"/>
    <property type="match status" value="1"/>
</dbReference>
<dbReference type="PANTHER" id="PTHR11165">
    <property type="entry name" value="SKP1"/>
    <property type="match status" value="1"/>
</dbReference>
<reference evidence="6" key="1">
    <citation type="journal article" date="2019" name="Genome Biol. Evol.">
        <title>The Rhododendron genome and chromosomal organization provide insight into shared whole-genome duplications across the heath family (Ericaceae).</title>
        <authorList>
            <person name="Soza V.L."/>
            <person name="Lindsley D."/>
            <person name="Waalkes A."/>
            <person name="Ramage E."/>
            <person name="Patwardhan R.P."/>
            <person name="Burton J.N."/>
            <person name="Adey A."/>
            <person name="Kumar A."/>
            <person name="Qiu R."/>
            <person name="Shendure J."/>
            <person name="Hall B."/>
        </authorList>
    </citation>
    <scope>NUCLEOTIDE SEQUENCE</scope>
    <source>
        <strain evidence="6">RSF 1966-606</strain>
    </source>
</reference>
<dbReference type="FunFam" id="3.30.710.10:FF:000026">
    <property type="entry name" value="E3 ubiquitin ligase complex SCF subunit"/>
    <property type="match status" value="1"/>
</dbReference>
<feature type="domain" description="SKP1 component POZ" evidence="5">
    <location>
        <begin position="6"/>
        <end position="64"/>
    </location>
</feature>
<evidence type="ECO:0000256" key="3">
    <source>
        <dbReference type="ARBA" id="ARBA00022786"/>
    </source>
</evidence>
<proteinExistence type="inferred from homology"/>
<gene>
    <name evidence="6" type="ORF">C3L33_23305</name>
</gene>
<dbReference type="PIRSF" id="PIRSF028729">
    <property type="entry name" value="E3_ubiquit_lig_SCF_Skp"/>
    <property type="match status" value="1"/>
</dbReference>
<evidence type="ECO:0000259" key="5">
    <source>
        <dbReference type="Pfam" id="PF03931"/>
    </source>
</evidence>
<dbReference type="Pfam" id="PF03931">
    <property type="entry name" value="Skp1_POZ"/>
    <property type="match status" value="1"/>
</dbReference>
<dbReference type="EMBL" id="QEFC01005576">
    <property type="protein sequence ID" value="KAE9444797.1"/>
    <property type="molecule type" value="Genomic_DNA"/>
</dbReference>
<evidence type="ECO:0000313" key="6">
    <source>
        <dbReference type="EMBL" id="KAE9444797.1"/>
    </source>
</evidence>
<dbReference type="OrthoDB" id="7827685at2759"/>
<dbReference type="InterPro" id="IPR036296">
    <property type="entry name" value="SKP1-like_dim_sf"/>
</dbReference>
<dbReference type="InterPro" id="IPR011333">
    <property type="entry name" value="SKP1/BTB/POZ_sf"/>
</dbReference>
<evidence type="ECO:0000259" key="4">
    <source>
        <dbReference type="Pfam" id="PF01466"/>
    </source>
</evidence>
<comment type="similarity">
    <text evidence="2">Belongs to the SKP1 family.</text>
</comment>
<dbReference type="AlphaFoldDB" id="A0A6A4KNP0"/>
<dbReference type="SUPFAM" id="SSF54695">
    <property type="entry name" value="POZ domain"/>
    <property type="match status" value="1"/>
</dbReference>
<dbReference type="SUPFAM" id="SSF81382">
    <property type="entry name" value="Skp1 dimerisation domain-like"/>
    <property type="match status" value="1"/>
</dbReference>
<dbReference type="Gene3D" id="3.30.710.10">
    <property type="entry name" value="Potassium Channel Kv1.1, Chain A"/>
    <property type="match status" value="1"/>
</dbReference>
<dbReference type="InterPro" id="IPR016073">
    <property type="entry name" value="Skp1_comp_POZ"/>
</dbReference>
<feature type="non-terminal residue" evidence="6">
    <location>
        <position position="1"/>
    </location>
</feature>
<dbReference type="GO" id="GO:0016567">
    <property type="term" value="P:protein ubiquitination"/>
    <property type="evidence" value="ECO:0007669"/>
    <property type="project" value="UniProtKB-UniPathway"/>
</dbReference>
<evidence type="ECO:0000256" key="2">
    <source>
        <dbReference type="ARBA" id="ARBA00009993"/>
    </source>
</evidence>
<evidence type="ECO:0000256" key="1">
    <source>
        <dbReference type="ARBA" id="ARBA00004906"/>
    </source>
</evidence>
<dbReference type="InterPro" id="IPR016072">
    <property type="entry name" value="Skp1_comp_dimer"/>
</dbReference>
<dbReference type="GO" id="GO:0006511">
    <property type="term" value="P:ubiquitin-dependent protein catabolic process"/>
    <property type="evidence" value="ECO:0007669"/>
    <property type="project" value="InterPro"/>
</dbReference>
<accession>A0A6A4KNP0</accession>
<comment type="caution">
    <text evidence="6">The sequence shown here is derived from an EMBL/GenBank/DDBJ whole genome shotgun (WGS) entry which is preliminary data.</text>
</comment>
<protein>
    <recommendedName>
        <fullName evidence="7">SKP1-like protein</fullName>
    </recommendedName>
</protein>
<dbReference type="Pfam" id="PF01466">
    <property type="entry name" value="Skp1"/>
    <property type="match status" value="1"/>
</dbReference>